<dbReference type="PATRIC" id="fig|1122241.3.peg.1899"/>
<name>A0A151AX48_9FIRM</name>
<comment type="caution">
    <text evidence="2">The sequence shown here is derived from an EMBL/GenBank/DDBJ whole genome shotgun (WGS) entry which is preliminary data.</text>
</comment>
<dbReference type="Proteomes" id="UP000075670">
    <property type="component" value="Unassembled WGS sequence"/>
</dbReference>
<keyword evidence="1" id="KW-0472">Membrane</keyword>
<keyword evidence="1" id="KW-0812">Transmembrane</keyword>
<evidence type="ECO:0000313" key="3">
    <source>
        <dbReference type="Proteomes" id="UP000075670"/>
    </source>
</evidence>
<evidence type="ECO:0000256" key="1">
    <source>
        <dbReference type="SAM" id="Phobius"/>
    </source>
</evidence>
<evidence type="ECO:0000313" key="2">
    <source>
        <dbReference type="EMBL" id="KYH32218.1"/>
    </source>
</evidence>
<proteinExistence type="predicted"/>
<keyword evidence="3" id="KW-1185">Reference proteome</keyword>
<feature type="transmembrane region" description="Helical" evidence="1">
    <location>
        <begin position="249"/>
        <end position="268"/>
    </location>
</feature>
<dbReference type="AlphaFoldDB" id="A0A151AX48"/>
<accession>A0A151AX48</accession>
<keyword evidence="1" id="KW-1133">Transmembrane helix</keyword>
<organism evidence="2 3">
    <name type="scientific">Moorella mulderi DSM 14980</name>
    <dbReference type="NCBI Taxonomy" id="1122241"/>
    <lineage>
        <taxon>Bacteria</taxon>
        <taxon>Bacillati</taxon>
        <taxon>Bacillota</taxon>
        <taxon>Clostridia</taxon>
        <taxon>Neomoorellales</taxon>
        <taxon>Neomoorellaceae</taxon>
        <taxon>Neomoorella</taxon>
    </lineage>
</organism>
<gene>
    <name evidence="2" type="ORF">MOMUL_17930</name>
</gene>
<sequence length="269" mass="30260">MLITCRRHSNFQQFLRERLPSLALAEPERLLSFSTQLAKVWILNLDPAIPFLLSRYSAYGRPAEFDPVDLLRSLVLMTSLKVPGVSQWVVMLRRDKLLAILSGFEPHKTPGVGTFYDFFHRCWLEDRVIIHSWRLKLRPFLAKPKDKPKSGQKLAPKHLGVVGRLVKRAIKGQSFSRSPERLIQYIFARCCVDRSVSLGLIPDSEALMIAGDGSPLRTGSSPAGVKVCHCREQGIFRCACPRRYPDPDAILSVGTGIGVFITTVILFMS</sequence>
<dbReference type="RefSeq" id="WP_062284175.1">
    <property type="nucleotide sequence ID" value="NZ_LTBC01000005.1"/>
</dbReference>
<reference evidence="2 3" key="1">
    <citation type="submission" date="2016-02" db="EMBL/GenBank/DDBJ databases">
        <title>Genome sequence of Moorella mulderi DSM 14980.</title>
        <authorList>
            <person name="Poehlein A."/>
            <person name="Daniel R."/>
        </authorList>
    </citation>
    <scope>NUCLEOTIDE SEQUENCE [LARGE SCALE GENOMIC DNA]</scope>
    <source>
        <strain evidence="2 3">DSM 14980</strain>
    </source>
</reference>
<protein>
    <submittedName>
        <fullName evidence="2">Uncharacterized protein</fullName>
    </submittedName>
</protein>
<dbReference type="EMBL" id="LTBC01000005">
    <property type="protein sequence ID" value="KYH32218.1"/>
    <property type="molecule type" value="Genomic_DNA"/>
</dbReference>